<dbReference type="SUPFAM" id="SSF55136">
    <property type="entry name" value="Probable bacterial effector-binding domain"/>
    <property type="match status" value="1"/>
</dbReference>
<evidence type="ECO:0000313" key="6">
    <source>
        <dbReference type="Proteomes" id="UP001221924"/>
    </source>
</evidence>
<evidence type="ECO:0000256" key="3">
    <source>
        <dbReference type="ARBA" id="ARBA00023163"/>
    </source>
</evidence>
<organism evidence="5 6">
    <name type="scientific">Bacteroides cellulosilyticus</name>
    <dbReference type="NCBI Taxonomy" id="246787"/>
    <lineage>
        <taxon>Bacteria</taxon>
        <taxon>Pseudomonadati</taxon>
        <taxon>Bacteroidota</taxon>
        <taxon>Bacteroidia</taxon>
        <taxon>Bacteroidales</taxon>
        <taxon>Bacteroidaceae</taxon>
        <taxon>Bacteroides</taxon>
    </lineage>
</organism>
<dbReference type="InterPro" id="IPR050908">
    <property type="entry name" value="SmbC-like"/>
</dbReference>
<dbReference type="PANTHER" id="PTHR40055">
    <property type="entry name" value="TRANSCRIPTIONAL REGULATOR YGIV-RELATED"/>
    <property type="match status" value="1"/>
</dbReference>
<dbReference type="PROSITE" id="PS00041">
    <property type="entry name" value="HTH_ARAC_FAMILY_1"/>
    <property type="match status" value="1"/>
</dbReference>
<dbReference type="Pfam" id="PF06445">
    <property type="entry name" value="GyrI-like"/>
    <property type="match status" value="1"/>
</dbReference>
<gene>
    <name evidence="5" type="ORF">PZH42_24235</name>
</gene>
<protein>
    <submittedName>
        <fullName evidence="5">AraC family transcriptional regulator</fullName>
    </submittedName>
</protein>
<dbReference type="InterPro" id="IPR009057">
    <property type="entry name" value="Homeodomain-like_sf"/>
</dbReference>
<name>A0AAW6MC63_9BACE</name>
<dbReference type="PRINTS" id="PR00032">
    <property type="entry name" value="HTHARAC"/>
</dbReference>
<dbReference type="GO" id="GO:0043565">
    <property type="term" value="F:sequence-specific DNA binding"/>
    <property type="evidence" value="ECO:0007669"/>
    <property type="project" value="InterPro"/>
</dbReference>
<accession>A0AAW6MC63</accession>
<dbReference type="SMART" id="SM00871">
    <property type="entry name" value="AraC_E_bind"/>
    <property type="match status" value="1"/>
</dbReference>
<dbReference type="InterPro" id="IPR018062">
    <property type="entry name" value="HTH_AraC-typ_CS"/>
</dbReference>
<comment type="caution">
    <text evidence="5">The sequence shown here is derived from an EMBL/GenBank/DDBJ whole genome shotgun (WGS) entry which is preliminary data.</text>
</comment>
<dbReference type="InterPro" id="IPR010499">
    <property type="entry name" value="AraC_E-bd"/>
</dbReference>
<evidence type="ECO:0000256" key="2">
    <source>
        <dbReference type="ARBA" id="ARBA00023125"/>
    </source>
</evidence>
<dbReference type="Proteomes" id="UP001221924">
    <property type="component" value="Unassembled WGS sequence"/>
</dbReference>
<keyword evidence="3" id="KW-0804">Transcription</keyword>
<reference evidence="5" key="1">
    <citation type="submission" date="2023-03" db="EMBL/GenBank/DDBJ databases">
        <title>DFI Biobank Strains.</title>
        <authorList>
            <person name="Mostad J."/>
            <person name="Paddock L."/>
            <person name="Medina S."/>
            <person name="Waligurski E."/>
            <person name="Barat B."/>
            <person name="Smith R."/>
            <person name="Burgo V."/>
            <person name="Metcalfe C."/>
            <person name="Woodson C."/>
            <person name="Sundararajan A."/>
            <person name="Ramaswamy R."/>
            <person name="Lin H."/>
            <person name="Pamer E.G."/>
        </authorList>
    </citation>
    <scope>NUCLEOTIDE SEQUENCE</scope>
    <source>
        <strain evidence="5">DFI.9.5</strain>
    </source>
</reference>
<sequence length="284" mass="33057">MKEETTYGHQELINQAIDYIHTHLHQTLSSEMLAMEMNMSVYHFHRLFKSYLQETISAYITRQRMERAVMYLQTRDLSLQELSEKVGYDTPQSFSKAFKRYFGFSPIAFRNTLLLVTTETTMAEDISSIGLQEPEVLLLPTMHVAYIRIIGPYGEKESYERGWGSLCDFLKECTLQSSATRWFGISFDDPTVTQKKRCRFYACASVPQKIKPSGAIGSLTIENGPYVVYTYRGSYKGLLRAYTYIYSKEKERLRNALSFEEYVTWSKNPSEQITKIYIPIRLNQ</sequence>
<evidence type="ECO:0000256" key="1">
    <source>
        <dbReference type="ARBA" id="ARBA00023015"/>
    </source>
</evidence>
<dbReference type="SUPFAM" id="SSF46689">
    <property type="entry name" value="Homeodomain-like"/>
    <property type="match status" value="2"/>
</dbReference>
<dbReference type="Pfam" id="PF12833">
    <property type="entry name" value="HTH_18"/>
    <property type="match status" value="1"/>
</dbReference>
<dbReference type="InterPro" id="IPR018060">
    <property type="entry name" value="HTH_AraC"/>
</dbReference>
<keyword evidence="2" id="KW-0238">DNA-binding</keyword>
<dbReference type="PANTHER" id="PTHR40055:SF1">
    <property type="entry name" value="TRANSCRIPTIONAL REGULATOR YGIV-RELATED"/>
    <property type="match status" value="1"/>
</dbReference>
<proteinExistence type="predicted"/>
<dbReference type="Gene3D" id="1.10.10.60">
    <property type="entry name" value="Homeodomain-like"/>
    <property type="match status" value="2"/>
</dbReference>
<dbReference type="AlphaFoldDB" id="A0AAW6MC63"/>
<dbReference type="EMBL" id="JARFID010000039">
    <property type="protein sequence ID" value="MDE8697217.1"/>
    <property type="molecule type" value="Genomic_DNA"/>
</dbReference>
<dbReference type="RefSeq" id="WP_149934489.1">
    <property type="nucleotide sequence ID" value="NZ_CAXKYC010000047.1"/>
</dbReference>
<evidence type="ECO:0000259" key="4">
    <source>
        <dbReference type="PROSITE" id="PS01124"/>
    </source>
</evidence>
<dbReference type="InterPro" id="IPR011256">
    <property type="entry name" value="Reg_factor_effector_dom_sf"/>
</dbReference>
<evidence type="ECO:0000313" key="5">
    <source>
        <dbReference type="EMBL" id="MDE8697217.1"/>
    </source>
</evidence>
<dbReference type="InterPro" id="IPR029442">
    <property type="entry name" value="GyrI-like"/>
</dbReference>
<keyword evidence="1" id="KW-0805">Transcription regulation</keyword>
<dbReference type="InterPro" id="IPR020449">
    <property type="entry name" value="Tscrpt_reg_AraC-type_HTH"/>
</dbReference>
<dbReference type="Gene3D" id="3.20.80.10">
    <property type="entry name" value="Regulatory factor, effector binding domain"/>
    <property type="match status" value="1"/>
</dbReference>
<dbReference type="SMART" id="SM00342">
    <property type="entry name" value="HTH_ARAC"/>
    <property type="match status" value="1"/>
</dbReference>
<feature type="domain" description="HTH araC/xylS-type" evidence="4">
    <location>
        <begin position="14"/>
        <end position="112"/>
    </location>
</feature>
<dbReference type="PROSITE" id="PS01124">
    <property type="entry name" value="HTH_ARAC_FAMILY_2"/>
    <property type="match status" value="1"/>
</dbReference>
<dbReference type="GO" id="GO:0003700">
    <property type="term" value="F:DNA-binding transcription factor activity"/>
    <property type="evidence" value="ECO:0007669"/>
    <property type="project" value="InterPro"/>
</dbReference>